<evidence type="ECO:0000313" key="2">
    <source>
        <dbReference type="Proteomes" id="UP000800200"/>
    </source>
</evidence>
<protein>
    <submittedName>
        <fullName evidence="1">Uncharacterized protein</fullName>
    </submittedName>
</protein>
<evidence type="ECO:0000313" key="1">
    <source>
        <dbReference type="EMBL" id="KAF2178946.1"/>
    </source>
</evidence>
<proteinExistence type="predicted"/>
<name>A0A6A6DMT8_9PEZI</name>
<dbReference type="AlphaFoldDB" id="A0A6A6DMT8"/>
<sequence>MDETGVLLSSLSSLTVLVGKDDLWNYRSAGVKRTLITAIECVSADGKFPFPFII</sequence>
<gene>
    <name evidence="1" type="ORF">K469DRAFT_674903</name>
</gene>
<reference evidence="1" key="1">
    <citation type="journal article" date="2020" name="Stud. Mycol.">
        <title>101 Dothideomycetes genomes: a test case for predicting lifestyles and emergence of pathogens.</title>
        <authorList>
            <person name="Haridas S."/>
            <person name="Albert R."/>
            <person name="Binder M."/>
            <person name="Bloem J."/>
            <person name="Labutti K."/>
            <person name="Salamov A."/>
            <person name="Andreopoulos B."/>
            <person name="Baker S."/>
            <person name="Barry K."/>
            <person name="Bills G."/>
            <person name="Bluhm B."/>
            <person name="Cannon C."/>
            <person name="Castanera R."/>
            <person name="Culley D."/>
            <person name="Daum C."/>
            <person name="Ezra D."/>
            <person name="Gonzalez J."/>
            <person name="Henrissat B."/>
            <person name="Kuo A."/>
            <person name="Liang C."/>
            <person name="Lipzen A."/>
            <person name="Lutzoni F."/>
            <person name="Magnuson J."/>
            <person name="Mondo S."/>
            <person name="Nolan M."/>
            <person name="Ohm R."/>
            <person name="Pangilinan J."/>
            <person name="Park H.-J."/>
            <person name="Ramirez L."/>
            <person name="Alfaro M."/>
            <person name="Sun H."/>
            <person name="Tritt A."/>
            <person name="Yoshinaga Y."/>
            <person name="Zwiers L.-H."/>
            <person name="Turgeon B."/>
            <person name="Goodwin S."/>
            <person name="Spatafora J."/>
            <person name="Crous P."/>
            <person name="Grigoriev I."/>
        </authorList>
    </citation>
    <scope>NUCLEOTIDE SEQUENCE</scope>
    <source>
        <strain evidence="1">CBS 207.26</strain>
    </source>
</reference>
<dbReference type="Proteomes" id="UP000800200">
    <property type="component" value="Unassembled WGS sequence"/>
</dbReference>
<accession>A0A6A6DMT8</accession>
<dbReference type="OrthoDB" id="5425890at2759"/>
<keyword evidence="2" id="KW-1185">Reference proteome</keyword>
<dbReference type="EMBL" id="ML994671">
    <property type="protein sequence ID" value="KAF2178946.1"/>
    <property type="molecule type" value="Genomic_DNA"/>
</dbReference>
<organism evidence="1 2">
    <name type="scientific">Zopfia rhizophila CBS 207.26</name>
    <dbReference type="NCBI Taxonomy" id="1314779"/>
    <lineage>
        <taxon>Eukaryota</taxon>
        <taxon>Fungi</taxon>
        <taxon>Dikarya</taxon>
        <taxon>Ascomycota</taxon>
        <taxon>Pezizomycotina</taxon>
        <taxon>Dothideomycetes</taxon>
        <taxon>Dothideomycetes incertae sedis</taxon>
        <taxon>Zopfiaceae</taxon>
        <taxon>Zopfia</taxon>
    </lineage>
</organism>